<evidence type="ECO:0000256" key="2">
    <source>
        <dbReference type="ARBA" id="ARBA00022475"/>
    </source>
</evidence>
<dbReference type="InterPro" id="IPR017039">
    <property type="entry name" value="Virul_fac_BrkB"/>
</dbReference>
<keyword evidence="5 7" id="KW-0472">Membrane</keyword>
<dbReference type="NCBIfam" id="TIGR00765">
    <property type="entry name" value="yihY_not_rbn"/>
    <property type="match status" value="1"/>
</dbReference>
<feature type="region of interest" description="Disordered" evidence="6">
    <location>
        <begin position="1"/>
        <end position="26"/>
    </location>
</feature>
<sequence>MASASTFGHENNARGRQADSPSQMPPAGWKDILLRTYKEISDDRVTLIAAAVTYYLLLAIFPALTAFVSLYGLFTDPATVGEHISALSQVVPEGGMRIINEQLTRLTSSGSSKLGFALILSLGIAIWSTSSGVKTLFEAMNIAYGEREERSFIKLNATALLFTLAGLVGALLMIGATVVVPVVLDFIGLGAALETIVRIGSFVVMALVILSGIAVLYRFGPSRQEAKWRWITPGAVLALVIIIVISSLFSWYAANFAQFDKTYGSLGGLIGMLFWMWLSVTAVIVGAELNAESEKQTAQDSTKGSDDPMGRRDANAADTLAPSGGAQAPSSERSSPFEGKSDDWQAGYHAAIQEIRDRRRPSAGAMALALPLSLAINAMEKRRRRRA</sequence>
<evidence type="ECO:0000256" key="7">
    <source>
        <dbReference type="SAM" id="Phobius"/>
    </source>
</evidence>
<feature type="transmembrane region" description="Helical" evidence="7">
    <location>
        <begin position="114"/>
        <end position="137"/>
    </location>
</feature>
<evidence type="ECO:0000256" key="5">
    <source>
        <dbReference type="ARBA" id="ARBA00023136"/>
    </source>
</evidence>
<dbReference type="Proteomes" id="UP001205906">
    <property type="component" value="Unassembled WGS sequence"/>
</dbReference>
<evidence type="ECO:0000313" key="8">
    <source>
        <dbReference type="EMBL" id="MCO6049166.1"/>
    </source>
</evidence>
<evidence type="ECO:0000256" key="4">
    <source>
        <dbReference type="ARBA" id="ARBA00022989"/>
    </source>
</evidence>
<evidence type="ECO:0000313" key="9">
    <source>
        <dbReference type="Proteomes" id="UP001205906"/>
    </source>
</evidence>
<protein>
    <submittedName>
        <fullName evidence="8">YihY/virulence factor BrkB family protein</fullName>
    </submittedName>
</protein>
<dbReference type="EMBL" id="JAMXQS010000002">
    <property type="protein sequence ID" value="MCO6049166.1"/>
    <property type="molecule type" value="Genomic_DNA"/>
</dbReference>
<accession>A0ABT1C2W7</accession>
<comment type="subcellular location">
    <subcellularLocation>
        <location evidence="1">Cell membrane</location>
        <topology evidence="1">Multi-pass membrane protein</topology>
    </subcellularLocation>
</comment>
<proteinExistence type="predicted"/>
<dbReference type="RefSeq" id="WP_252816639.1">
    <property type="nucleotide sequence ID" value="NZ_JAMXQS010000002.1"/>
</dbReference>
<gene>
    <name evidence="8" type="ORF">NGM99_05105</name>
</gene>
<keyword evidence="3 7" id="KW-0812">Transmembrane</keyword>
<feature type="transmembrane region" description="Helical" evidence="7">
    <location>
        <begin position="158"/>
        <end position="184"/>
    </location>
</feature>
<feature type="region of interest" description="Disordered" evidence="6">
    <location>
        <begin position="294"/>
        <end position="342"/>
    </location>
</feature>
<dbReference type="PANTHER" id="PTHR30213:SF0">
    <property type="entry name" value="UPF0761 MEMBRANE PROTEIN YIHY"/>
    <property type="match status" value="1"/>
</dbReference>
<keyword evidence="9" id="KW-1185">Reference proteome</keyword>
<dbReference type="PANTHER" id="PTHR30213">
    <property type="entry name" value="INNER MEMBRANE PROTEIN YHJD"/>
    <property type="match status" value="1"/>
</dbReference>
<organism evidence="8 9">
    <name type="scientific">Mesorhizobium liriopis</name>
    <dbReference type="NCBI Taxonomy" id="2953882"/>
    <lineage>
        <taxon>Bacteria</taxon>
        <taxon>Pseudomonadati</taxon>
        <taxon>Pseudomonadota</taxon>
        <taxon>Alphaproteobacteria</taxon>
        <taxon>Hyphomicrobiales</taxon>
        <taxon>Phyllobacteriaceae</taxon>
        <taxon>Mesorhizobium</taxon>
    </lineage>
</organism>
<comment type="caution">
    <text evidence="8">The sequence shown here is derived from an EMBL/GenBank/DDBJ whole genome shotgun (WGS) entry which is preliminary data.</text>
</comment>
<dbReference type="Pfam" id="PF03631">
    <property type="entry name" value="Virul_fac_BrkB"/>
    <property type="match status" value="1"/>
</dbReference>
<feature type="transmembrane region" description="Helical" evidence="7">
    <location>
        <begin position="231"/>
        <end position="254"/>
    </location>
</feature>
<evidence type="ECO:0000256" key="1">
    <source>
        <dbReference type="ARBA" id="ARBA00004651"/>
    </source>
</evidence>
<feature type="transmembrane region" description="Helical" evidence="7">
    <location>
        <begin position="45"/>
        <end position="74"/>
    </location>
</feature>
<keyword evidence="2" id="KW-1003">Cell membrane</keyword>
<reference evidence="8 9" key="1">
    <citation type="submission" date="2022-06" db="EMBL/GenBank/DDBJ databases">
        <title>Mesorhizobium sp. strain RP14 Genome sequencing and assembly.</title>
        <authorList>
            <person name="Kim I."/>
        </authorList>
    </citation>
    <scope>NUCLEOTIDE SEQUENCE [LARGE SCALE GENOMIC DNA]</scope>
    <source>
        <strain evidence="9">RP14(2022)</strain>
    </source>
</reference>
<feature type="transmembrane region" description="Helical" evidence="7">
    <location>
        <begin position="196"/>
        <end position="219"/>
    </location>
</feature>
<feature type="transmembrane region" description="Helical" evidence="7">
    <location>
        <begin position="266"/>
        <end position="287"/>
    </location>
</feature>
<evidence type="ECO:0000256" key="6">
    <source>
        <dbReference type="SAM" id="MobiDB-lite"/>
    </source>
</evidence>
<keyword evidence="4 7" id="KW-1133">Transmembrane helix</keyword>
<name>A0ABT1C2W7_9HYPH</name>
<evidence type="ECO:0000256" key="3">
    <source>
        <dbReference type="ARBA" id="ARBA00022692"/>
    </source>
</evidence>
<feature type="compositionally biased region" description="Basic and acidic residues" evidence="6">
    <location>
        <begin position="294"/>
        <end position="315"/>
    </location>
</feature>